<dbReference type="InterPro" id="IPR052769">
    <property type="entry name" value="TPR_domain_protein"/>
</dbReference>
<gene>
    <name evidence="3" type="ORF">DLAC_06870</name>
</gene>
<dbReference type="STRING" id="361077.A0A151ZDP1"/>
<evidence type="ECO:0000256" key="1">
    <source>
        <dbReference type="PROSITE-ProRule" id="PRU00339"/>
    </source>
</evidence>
<evidence type="ECO:0000313" key="3">
    <source>
        <dbReference type="EMBL" id="KYQ92039.1"/>
    </source>
</evidence>
<dbReference type="PANTHER" id="PTHR46014">
    <property type="entry name" value="TETRATRICOPEPTIDE REPEAT PROTEIN 1"/>
    <property type="match status" value="1"/>
</dbReference>
<evidence type="ECO:0008006" key="5">
    <source>
        <dbReference type="Google" id="ProtNLM"/>
    </source>
</evidence>
<keyword evidence="4" id="KW-1185">Reference proteome</keyword>
<dbReference type="AlphaFoldDB" id="A0A151ZDP1"/>
<dbReference type="InterPro" id="IPR011990">
    <property type="entry name" value="TPR-like_helical_dom_sf"/>
</dbReference>
<dbReference type="InParanoid" id="A0A151ZDP1"/>
<dbReference type="InterPro" id="IPR019734">
    <property type="entry name" value="TPR_rpt"/>
</dbReference>
<feature type="repeat" description="TPR" evidence="1">
    <location>
        <begin position="145"/>
        <end position="178"/>
    </location>
</feature>
<name>A0A151ZDP1_TIELA</name>
<dbReference type="PANTHER" id="PTHR46014:SF1">
    <property type="entry name" value="TETRATRICOPEPTIDE REPEAT PROTEIN 1"/>
    <property type="match status" value="1"/>
</dbReference>
<dbReference type="PROSITE" id="PS50005">
    <property type="entry name" value="TPR"/>
    <property type="match status" value="1"/>
</dbReference>
<feature type="region of interest" description="Disordered" evidence="2">
    <location>
        <begin position="1"/>
        <end position="23"/>
    </location>
</feature>
<dbReference type="Gene3D" id="1.25.40.10">
    <property type="entry name" value="Tetratricopeptide repeat domain"/>
    <property type="match status" value="1"/>
</dbReference>
<evidence type="ECO:0000256" key="2">
    <source>
        <dbReference type="SAM" id="MobiDB-lite"/>
    </source>
</evidence>
<dbReference type="SUPFAM" id="SSF48452">
    <property type="entry name" value="TPR-like"/>
    <property type="match status" value="1"/>
</dbReference>
<accession>A0A151ZDP1</accession>
<sequence length="242" mass="27770">MADNSTTTTNNNNNTTLDDNQEKITEQLKEISIKEKYKSNQEDIQEANALKLKGNLNYTEKDYDTAIKNYSDAIKLLLDGNQHEEKEQTEKIVEIKENDITCTEELSIYYSNRAACYLQKKEYQLVIDDCVKSLEMEPSTDSLKIKILLRRAQAKEALDMLSEALEDYKSILQLDPKHGQSLQAQYSLPPKIKVKQDKEREEMMGKLKDLGNTILGKFGMSTDNFQFVKDPNSGGYSVNFKR</sequence>
<dbReference type="Proteomes" id="UP000076078">
    <property type="component" value="Unassembled WGS sequence"/>
</dbReference>
<dbReference type="SMART" id="SM00028">
    <property type="entry name" value="TPR"/>
    <property type="match status" value="3"/>
</dbReference>
<comment type="caution">
    <text evidence="3">The sequence shown here is derived from an EMBL/GenBank/DDBJ whole genome shotgun (WGS) entry which is preliminary data.</text>
</comment>
<proteinExistence type="predicted"/>
<organism evidence="3 4">
    <name type="scientific">Tieghemostelium lacteum</name>
    <name type="common">Slime mold</name>
    <name type="synonym">Dictyostelium lacteum</name>
    <dbReference type="NCBI Taxonomy" id="361077"/>
    <lineage>
        <taxon>Eukaryota</taxon>
        <taxon>Amoebozoa</taxon>
        <taxon>Evosea</taxon>
        <taxon>Eumycetozoa</taxon>
        <taxon>Dictyostelia</taxon>
        <taxon>Dictyosteliales</taxon>
        <taxon>Raperosteliaceae</taxon>
        <taxon>Tieghemostelium</taxon>
    </lineage>
</organism>
<evidence type="ECO:0000313" key="4">
    <source>
        <dbReference type="Proteomes" id="UP000076078"/>
    </source>
</evidence>
<protein>
    <recommendedName>
        <fullName evidence="5">Tetratricopeptide-like helical domain-containing protein (TPR)</fullName>
    </recommendedName>
</protein>
<dbReference type="EMBL" id="LODT01000031">
    <property type="protein sequence ID" value="KYQ92039.1"/>
    <property type="molecule type" value="Genomic_DNA"/>
</dbReference>
<keyword evidence="1" id="KW-0802">TPR repeat</keyword>
<reference evidence="3 4" key="1">
    <citation type="submission" date="2015-12" db="EMBL/GenBank/DDBJ databases">
        <title>Dictyostelia acquired genes for synthesis and detection of signals that induce cell-type specialization by lateral gene transfer from prokaryotes.</title>
        <authorList>
            <person name="Gloeckner G."/>
            <person name="Schaap P."/>
        </authorList>
    </citation>
    <scope>NUCLEOTIDE SEQUENCE [LARGE SCALE GENOMIC DNA]</scope>
    <source>
        <strain evidence="3 4">TK</strain>
    </source>
</reference>
<dbReference type="OMA" id="ITTMKSW"/>
<feature type="compositionally biased region" description="Low complexity" evidence="2">
    <location>
        <begin position="1"/>
        <end position="16"/>
    </location>
</feature>
<dbReference type="OrthoDB" id="1872379at2759"/>